<sequence>MEKGAADGLTVQKTERTAEKEASVILFGNHFTHILGHRFPLSSIKTGGRNVVYPYDLDKAKAPETAWFRGF</sequence>
<comment type="caution">
    <text evidence="1">The sequence shown here is derived from an EMBL/GenBank/DDBJ whole genome shotgun (WGS) entry which is preliminary data.</text>
</comment>
<evidence type="ECO:0000313" key="2">
    <source>
        <dbReference type="Proteomes" id="UP000768567"/>
    </source>
</evidence>
<dbReference type="Proteomes" id="UP000768567">
    <property type="component" value="Unassembled WGS sequence"/>
</dbReference>
<keyword evidence="2" id="KW-1185">Reference proteome</keyword>
<accession>A0ABR9R2A4</accession>
<evidence type="ECO:0000313" key="1">
    <source>
        <dbReference type="EMBL" id="MBE5037251.1"/>
    </source>
</evidence>
<reference evidence="1 2" key="1">
    <citation type="submission" date="2020-10" db="EMBL/GenBank/DDBJ databases">
        <title>ChiBAC.</title>
        <authorList>
            <person name="Zenner C."/>
            <person name="Hitch T.C.A."/>
            <person name="Clavel T."/>
        </authorList>
    </citation>
    <scope>NUCLEOTIDE SEQUENCE [LARGE SCALE GENOMIC DNA]</scope>
    <source>
        <strain evidence="1 2">DSM 109015</strain>
    </source>
</reference>
<dbReference type="EMBL" id="JADCKC010000001">
    <property type="protein sequence ID" value="MBE5037251.1"/>
    <property type="molecule type" value="Genomic_DNA"/>
</dbReference>
<name>A0ABR9R2A4_9FIRM</name>
<dbReference type="RefSeq" id="WP_193500477.1">
    <property type="nucleotide sequence ID" value="NZ_JADCKC010000001.1"/>
</dbReference>
<gene>
    <name evidence="1" type="ORF">INF35_05575</name>
</gene>
<organism evidence="1 2">
    <name type="scientific">Gemmiger gallinarum</name>
    <dbReference type="NCBI Taxonomy" id="2779354"/>
    <lineage>
        <taxon>Bacteria</taxon>
        <taxon>Bacillati</taxon>
        <taxon>Bacillota</taxon>
        <taxon>Clostridia</taxon>
        <taxon>Eubacteriales</taxon>
        <taxon>Gemmiger</taxon>
    </lineage>
</organism>
<proteinExistence type="predicted"/>
<protein>
    <submittedName>
        <fullName evidence="1">Uncharacterized protein</fullName>
    </submittedName>
</protein>